<gene>
    <name evidence="4" type="ORF">ORQ98_12745</name>
</gene>
<organism evidence="4 5">
    <name type="scientific">Spartinivicinus poritis</name>
    <dbReference type="NCBI Taxonomy" id="2994640"/>
    <lineage>
        <taxon>Bacteria</taxon>
        <taxon>Pseudomonadati</taxon>
        <taxon>Pseudomonadota</taxon>
        <taxon>Gammaproteobacteria</taxon>
        <taxon>Oceanospirillales</taxon>
        <taxon>Zooshikellaceae</taxon>
        <taxon>Spartinivicinus</taxon>
    </lineage>
</organism>
<dbReference type="InterPro" id="IPR002347">
    <property type="entry name" value="SDR_fam"/>
</dbReference>
<dbReference type="InterPro" id="IPR020904">
    <property type="entry name" value="Sc_DH/Rdtase_CS"/>
</dbReference>
<dbReference type="PROSITE" id="PS00061">
    <property type="entry name" value="ADH_SHORT"/>
    <property type="match status" value="1"/>
</dbReference>
<dbReference type="PANTHER" id="PTHR42760:SF135">
    <property type="entry name" value="BLL7886 PROTEIN"/>
    <property type="match status" value="1"/>
</dbReference>
<protein>
    <submittedName>
        <fullName evidence="4">SDR family oxidoreductase</fullName>
    </submittedName>
</protein>
<dbReference type="SUPFAM" id="SSF51735">
    <property type="entry name" value="NAD(P)-binding Rossmann-fold domains"/>
    <property type="match status" value="1"/>
</dbReference>
<dbReference type="PRINTS" id="PR00081">
    <property type="entry name" value="GDHRDH"/>
</dbReference>
<dbReference type="Gene3D" id="3.40.50.720">
    <property type="entry name" value="NAD(P)-binding Rossmann-like Domain"/>
    <property type="match status" value="1"/>
</dbReference>
<dbReference type="PRINTS" id="PR00080">
    <property type="entry name" value="SDRFAMILY"/>
</dbReference>
<feature type="domain" description="Ketoreductase" evidence="3">
    <location>
        <begin position="6"/>
        <end position="199"/>
    </location>
</feature>
<dbReference type="NCBIfam" id="NF006072">
    <property type="entry name" value="PRK08217.1"/>
    <property type="match status" value="1"/>
</dbReference>
<dbReference type="RefSeq" id="WP_274689187.1">
    <property type="nucleotide sequence ID" value="NZ_JAPMOU010000014.1"/>
</dbReference>
<sequence>MDITNKVIVITGAAQGLGRAMAERFAKQQAQLALVDLNEDKLLEAVNHCQSLGAKAHSFIANVADETSVENLFEQVSQQFGKIDALINNAGVLRDRMLVKVKDGQIVNKMSLAEWQSVIDVNLTGLFLCGRECAAKMIEKQQPGVIINISSIARAGNIGQTNYAAAKAGAVALTVTWAKELARHGIRCAAIAPGFIGTEMTASMKPDALERMTSQIPLNRMGTPDEIAQAAEFILQNDYFSGRVIEVDGAFRL</sequence>
<dbReference type="Proteomes" id="UP001528823">
    <property type="component" value="Unassembled WGS sequence"/>
</dbReference>
<comment type="similarity">
    <text evidence="1 2">Belongs to the short-chain dehydrogenases/reductases (SDR) family.</text>
</comment>
<evidence type="ECO:0000256" key="2">
    <source>
        <dbReference type="RuleBase" id="RU000363"/>
    </source>
</evidence>
<name>A0ABT5UBD1_9GAMM</name>
<evidence type="ECO:0000313" key="4">
    <source>
        <dbReference type="EMBL" id="MDE1462837.1"/>
    </source>
</evidence>
<evidence type="ECO:0000259" key="3">
    <source>
        <dbReference type="SMART" id="SM00822"/>
    </source>
</evidence>
<dbReference type="SMART" id="SM00822">
    <property type="entry name" value="PKS_KR"/>
    <property type="match status" value="1"/>
</dbReference>
<comment type="caution">
    <text evidence="4">The sequence shown here is derived from an EMBL/GenBank/DDBJ whole genome shotgun (WGS) entry which is preliminary data.</text>
</comment>
<accession>A0ABT5UBD1</accession>
<dbReference type="InterPro" id="IPR057326">
    <property type="entry name" value="KR_dom"/>
</dbReference>
<dbReference type="EMBL" id="JAPMOU010000014">
    <property type="protein sequence ID" value="MDE1462837.1"/>
    <property type="molecule type" value="Genomic_DNA"/>
</dbReference>
<dbReference type="Pfam" id="PF00106">
    <property type="entry name" value="adh_short"/>
    <property type="match status" value="1"/>
</dbReference>
<dbReference type="PANTHER" id="PTHR42760">
    <property type="entry name" value="SHORT-CHAIN DEHYDROGENASES/REDUCTASES FAMILY MEMBER"/>
    <property type="match status" value="1"/>
</dbReference>
<keyword evidence="5" id="KW-1185">Reference proteome</keyword>
<evidence type="ECO:0000256" key="1">
    <source>
        <dbReference type="ARBA" id="ARBA00006484"/>
    </source>
</evidence>
<evidence type="ECO:0000313" key="5">
    <source>
        <dbReference type="Proteomes" id="UP001528823"/>
    </source>
</evidence>
<proteinExistence type="inferred from homology"/>
<dbReference type="InterPro" id="IPR036291">
    <property type="entry name" value="NAD(P)-bd_dom_sf"/>
</dbReference>
<reference evidence="4 5" key="1">
    <citation type="submission" date="2022-11" db="EMBL/GenBank/DDBJ databases">
        <title>Spartinivicinus poritis sp. nov., isolated from scleractinian coral Porites lutea.</title>
        <authorList>
            <person name="Zhang G."/>
            <person name="Cai L."/>
            <person name="Wei Q."/>
        </authorList>
    </citation>
    <scope>NUCLEOTIDE SEQUENCE [LARGE SCALE GENOMIC DNA]</scope>
    <source>
        <strain evidence="4 5">A2-2</strain>
    </source>
</reference>